<feature type="compositionally biased region" description="Acidic residues" evidence="1">
    <location>
        <begin position="473"/>
        <end position="485"/>
    </location>
</feature>
<feature type="compositionally biased region" description="Polar residues" evidence="1">
    <location>
        <begin position="119"/>
        <end position="138"/>
    </location>
</feature>
<evidence type="ECO:0000313" key="4">
    <source>
        <dbReference type="Proteomes" id="UP000177622"/>
    </source>
</evidence>
<accession>A0A1F5LZF0</accession>
<organism evidence="3 4">
    <name type="scientific">Penicillium arizonense</name>
    <dbReference type="NCBI Taxonomy" id="1835702"/>
    <lineage>
        <taxon>Eukaryota</taxon>
        <taxon>Fungi</taxon>
        <taxon>Dikarya</taxon>
        <taxon>Ascomycota</taxon>
        <taxon>Pezizomycotina</taxon>
        <taxon>Eurotiomycetes</taxon>
        <taxon>Eurotiomycetidae</taxon>
        <taxon>Eurotiales</taxon>
        <taxon>Aspergillaceae</taxon>
        <taxon>Penicillium</taxon>
    </lineage>
</organism>
<gene>
    <name evidence="3" type="ORF">PENARI_c001G08127</name>
</gene>
<evidence type="ECO:0000313" key="3">
    <source>
        <dbReference type="EMBL" id="OGE58528.1"/>
    </source>
</evidence>
<feature type="compositionally biased region" description="Basic and acidic residues" evidence="1">
    <location>
        <begin position="179"/>
        <end position="188"/>
    </location>
</feature>
<feature type="compositionally biased region" description="Polar residues" evidence="1">
    <location>
        <begin position="462"/>
        <end position="471"/>
    </location>
</feature>
<feature type="region of interest" description="Disordered" evidence="1">
    <location>
        <begin position="179"/>
        <end position="206"/>
    </location>
</feature>
<feature type="compositionally biased region" description="Basic and acidic residues" evidence="1">
    <location>
        <begin position="530"/>
        <end position="545"/>
    </location>
</feature>
<dbReference type="RefSeq" id="XP_022493950.1">
    <property type="nucleotide sequence ID" value="XM_022626773.1"/>
</dbReference>
<evidence type="ECO:0000256" key="1">
    <source>
        <dbReference type="SAM" id="MobiDB-lite"/>
    </source>
</evidence>
<name>A0A1F5LZF0_PENAI</name>
<dbReference type="InterPro" id="IPR056009">
    <property type="entry name" value="DUF7587"/>
</dbReference>
<proteinExistence type="predicted"/>
<protein>
    <recommendedName>
        <fullName evidence="2">DUF7587 domain-containing protein</fullName>
    </recommendedName>
</protein>
<dbReference type="AlphaFoldDB" id="A0A1F5LZF0"/>
<dbReference type="Proteomes" id="UP000177622">
    <property type="component" value="Unassembled WGS sequence"/>
</dbReference>
<reference evidence="3 4" key="1">
    <citation type="journal article" date="2016" name="Sci. Rep.">
        <title>Penicillium arizonense, a new, genome sequenced fungal species, reveals a high chemical diversity in secreted metabolites.</title>
        <authorList>
            <person name="Grijseels S."/>
            <person name="Nielsen J.C."/>
            <person name="Randelovic M."/>
            <person name="Nielsen J."/>
            <person name="Nielsen K.F."/>
            <person name="Workman M."/>
            <person name="Frisvad J.C."/>
        </authorList>
    </citation>
    <scope>NUCLEOTIDE SEQUENCE [LARGE SCALE GENOMIC DNA]</scope>
    <source>
        <strain evidence="3 4">CBS 141311</strain>
    </source>
</reference>
<feature type="compositionally biased region" description="Polar residues" evidence="1">
    <location>
        <begin position="546"/>
        <end position="564"/>
    </location>
</feature>
<feature type="compositionally biased region" description="Acidic residues" evidence="1">
    <location>
        <begin position="627"/>
        <end position="640"/>
    </location>
</feature>
<dbReference type="GeneID" id="34571507"/>
<feature type="region of interest" description="Disordered" evidence="1">
    <location>
        <begin position="449"/>
        <end position="668"/>
    </location>
</feature>
<dbReference type="EMBL" id="LXJU01000001">
    <property type="protein sequence ID" value="OGE58528.1"/>
    <property type="molecule type" value="Genomic_DNA"/>
</dbReference>
<feature type="domain" description="DUF7587" evidence="2">
    <location>
        <begin position="211"/>
        <end position="347"/>
    </location>
</feature>
<evidence type="ECO:0000259" key="2">
    <source>
        <dbReference type="Pfam" id="PF24494"/>
    </source>
</evidence>
<dbReference type="OrthoDB" id="5397734at2759"/>
<comment type="caution">
    <text evidence="3">The sequence shown here is derived from an EMBL/GenBank/DDBJ whole genome shotgun (WGS) entry which is preliminary data.</text>
</comment>
<keyword evidence="4" id="KW-1185">Reference proteome</keyword>
<dbReference type="Pfam" id="PF24494">
    <property type="entry name" value="DUF7587"/>
    <property type="match status" value="1"/>
</dbReference>
<feature type="region of interest" description="Disordered" evidence="1">
    <location>
        <begin position="109"/>
        <end position="144"/>
    </location>
</feature>
<sequence length="668" mass="76373">MFRSHLNERGITGFVPYATLHTQWSWMRSSGDLVWYHVHIDTEFSTHAEWTEIVEKIRAAAKILRFDLREKTRDGTDTSRWKSRRPDAEWVTDFHASVLLVSHNMPKTTTSVKRDDDQGTITDDNASTQAAHVSNEKSSAWHESEARHSGLKVYEYRGMPDSDCSTETLGFVEAAPKELRQAPADDPKGSGQTDQVPKKHDQSHGLSVDKVPPLLYRWWNIDSQGTNSKYQFRAGLFCNRETFNPEDITESEFKAFFRGHVTKQEVATPFISTFSSPLAPIHRALINQKGAMVSIIDTSKVTAKIFYACPLAVQTRTFTRNWKGYAEYLVWGEIPAEAIVSTLDINTIELIAQLNRDINRLLQLQVIRDTRRCNQKLRDILAMRHKWKASFQCGLTLRKLLVLLQIPRAYWEDLAPKFARGWGWKYAAEKRAFLEGVLSRMPYSQEELSDSESEWVMPPQTTPKKPSSHLTTDSDEEDWESEESEQCYQECSDLQPKPESLRKSPRKPFFYRGDVSPDLDWIPPEQDEDPSGHSDSDNNGHDASETRSISMEEQSDTTADSVSLETVDGMSDRYEDENLIEDNMALDWEHAPMPENTQTGMPPQDHNVGFSLVHGSLVHPQNKETEMDIDGNVSDEEDDPSAQRALEREWPPDDDCPDMHTLSRVRFG</sequence>